<sequence length="108" mass="12739">MTNHKLMILASCAYGYIGKCQCCEKFNLVFNNQLFIFSEDDLRQFRRMVDDETTIFDAGDLCCNGRTMGMRTPMNNFYLMFTPKELAHFRNMLDDTFVMIEVNKVLQY</sequence>
<keyword evidence="2" id="KW-1185">Reference proteome</keyword>
<proteinExistence type="predicted"/>
<protein>
    <submittedName>
        <fullName evidence="1">Uncharacterized protein</fullName>
    </submittedName>
</protein>
<name>A0A4Q5M1W3_9BACT</name>
<evidence type="ECO:0000313" key="2">
    <source>
        <dbReference type="Proteomes" id="UP000293162"/>
    </source>
</evidence>
<dbReference type="EMBL" id="SEWF01000009">
    <property type="protein sequence ID" value="RYU96241.1"/>
    <property type="molecule type" value="Genomic_DNA"/>
</dbReference>
<comment type="caution">
    <text evidence="1">The sequence shown here is derived from an EMBL/GenBank/DDBJ whole genome shotgun (WGS) entry which is preliminary data.</text>
</comment>
<organism evidence="1 2">
    <name type="scientific">Emticicia agri</name>
    <dbReference type="NCBI Taxonomy" id="2492393"/>
    <lineage>
        <taxon>Bacteria</taxon>
        <taxon>Pseudomonadati</taxon>
        <taxon>Bacteroidota</taxon>
        <taxon>Cytophagia</taxon>
        <taxon>Cytophagales</taxon>
        <taxon>Leadbetterellaceae</taxon>
        <taxon>Emticicia</taxon>
    </lineage>
</organism>
<dbReference type="Proteomes" id="UP000293162">
    <property type="component" value="Unassembled WGS sequence"/>
</dbReference>
<dbReference type="InterPro" id="IPR046508">
    <property type="entry name" value="DUF6686"/>
</dbReference>
<evidence type="ECO:0000313" key="1">
    <source>
        <dbReference type="EMBL" id="RYU96241.1"/>
    </source>
</evidence>
<reference evidence="1 2" key="1">
    <citation type="submission" date="2019-02" db="EMBL/GenBank/DDBJ databases">
        <title>Bacterial novel species Emticicia sp. 17J42-9 isolated from soil.</title>
        <authorList>
            <person name="Jung H.-Y."/>
        </authorList>
    </citation>
    <scope>NUCLEOTIDE SEQUENCE [LARGE SCALE GENOMIC DNA]</scope>
    <source>
        <strain evidence="1 2">17J42-9</strain>
    </source>
</reference>
<accession>A0A4Q5M1W3</accession>
<gene>
    <name evidence="1" type="ORF">EWM59_08510</name>
</gene>
<dbReference type="Pfam" id="PF20391">
    <property type="entry name" value="DUF6686"/>
    <property type="match status" value="1"/>
</dbReference>
<dbReference type="RefSeq" id="WP_130020532.1">
    <property type="nucleotide sequence ID" value="NZ_SEWF01000009.1"/>
</dbReference>
<dbReference type="AlphaFoldDB" id="A0A4Q5M1W3"/>
<dbReference type="OrthoDB" id="958751at2"/>